<evidence type="ECO:0000313" key="4">
    <source>
        <dbReference type="EMBL" id="KAJ6636531.1"/>
    </source>
</evidence>
<accession>A0A9Q0MRA6</accession>
<comment type="caution">
    <text evidence="4">The sequence shown here is derived from an EMBL/GenBank/DDBJ whole genome shotgun (WGS) entry which is preliminary data.</text>
</comment>
<protein>
    <submittedName>
        <fullName evidence="4">Arrestin domain-containing protein 3</fullName>
    </submittedName>
</protein>
<dbReference type="EMBL" id="WJQU01000004">
    <property type="protein sequence ID" value="KAJ6636531.1"/>
    <property type="molecule type" value="Genomic_DNA"/>
</dbReference>
<dbReference type="InterPro" id="IPR011022">
    <property type="entry name" value="Arrestin_C-like"/>
</dbReference>
<dbReference type="SUPFAM" id="SSF81296">
    <property type="entry name" value="E set domains"/>
    <property type="match status" value="2"/>
</dbReference>
<dbReference type="PANTHER" id="PTHR11188">
    <property type="entry name" value="ARRESTIN DOMAIN CONTAINING PROTEIN"/>
    <property type="match status" value="1"/>
</dbReference>
<dbReference type="Proteomes" id="UP001151699">
    <property type="component" value="Chromosome C"/>
</dbReference>
<evidence type="ECO:0000313" key="5">
    <source>
        <dbReference type="Proteomes" id="UP001151699"/>
    </source>
</evidence>
<dbReference type="GO" id="GO:0005737">
    <property type="term" value="C:cytoplasm"/>
    <property type="evidence" value="ECO:0007669"/>
    <property type="project" value="TreeGrafter"/>
</dbReference>
<dbReference type="Gene3D" id="2.60.40.640">
    <property type="match status" value="2"/>
</dbReference>
<dbReference type="SMART" id="SM01017">
    <property type="entry name" value="Arrestin_C"/>
    <property type="match status" value="1"/>
</dbReference>
<sequence>MLPPALPTSVEGKIGYIRYSVVVHIERPLWSDQRFQEYFTVLKTLNLNNDFMLRLPLIREERKTYFKCCLLWCCTTGPLVITACIPVGGYVPGQSIELFLRINNRSDQTIQNFIIQIIKNIQYHTHANSSSTKIDKIVVKSAVCDGCPKNVSRAYTLSIVVPPVPPTDESTSNIVKVSYQLQIQGSANCFREDPILIFPIKIGTYPIFPYNEPTTVSPQPQLTVNSNESFTTSVPYPTASSFSADAVTDDIDPPTYEEAILSCLDETAFRPSYPVFRRTPSYTAKPNI</sequence>
<reference evidence="4" key="1">
    <citation type="submission" date="2022-07" db="EMBL/GenBank/DDBJ databases">
        <authorList>
            <person name="Trinca V."/>
            <person name="Uliana J.V.C."/>
            <person name="Torres T.T."/>
            <person name="Ward R.J."/>
            <person name="Monesi N."/>
        </authorList>
    </citation>
    <scope>NUCLEOTIDE SEQUENCE</scope>
    <source>
        <strain evidence="4">HSMRA1968</strain>
        <tissue evidence="4">Whole embryos</tissue>
    </source>
</reference>
<dbReference type="InterPro" id="IPR014756">
    <property type="entry name" value="Ig_E-set"/>
</dbReference>
<gene>
    <name evidence="4" type="primary">ARRDC3_1</name>
    <name evidence="4" type="ORF">Bhyg_15122</name>
</gene>
<dbReference type="InterPro" id="IPR011021">
    <property type="entry name" value="Arrestin-like_N"/>
</dbReference>
<keyword evidence="5" id="KW-1185">Reference proteome</keyword>
<dbReference type="PANTHER" id="PTHR11188:SF167">
    <property type="entry name" value="ARRESTIN C-TERMINAL-LIKE DOMAIN-CONTAINING PROTEIN-RELATED"/>
    <property type="match status" value="1"/>
</dbReference>
<evidence type="ECO:0000259" key="3">
    <source>
        <dbReference type="SMART" id="SM01017"/>
    </source>
</evidence>
<dbReference type="InterPro" id="IPR014752">
    <property type="entry name" value="Arrestin-like_C"/>
</dbReference>
<dbReference type="InterPro" id="IPR050357">
    <property type="entry name" value="Arrestin_domain-protein"/>
</dbReference>
<organism evidence="4 5">
    <name type="scientific">Pseudolycoriella hygida</name>
    <dbReference type="NCBI Taxonomy" id="35572"/>
    <lineage>
        <taxon>Eukaryota</taxon>
        <taxon>Metazoa</taxon>
        <taxon>Ecdysozoa</taxon>
        <taxon>Arthropoda</taxon>
        <taxon>Hexapoda</taxon>
        <taxon>Insecta</taxon>
        <taxon>Pterygota</taxon>
        <taxon>Neoptera</taxon>
        <taxon>Endopterygota</taxon>
        <taxon>Diptera</taxon>
        <taxon>Nematocera</taxon>
        <taxon>Sciaroidea</taxon>
        <taxon>Sciaridae</taxon>
        <taxon>Pseudolycoriella</taxon>
    </lineage>
</organism>
<evidence type="ECO:0000256" key="2">
    <source>
        <dbReference type="ARBA" id="ARBA00022606"/>
    </source>
</evidence>
<proteinExistence type="inferred from homology"/>
<dbReference type="GO" id="GO:0015031">
    <property type="term" value="P:protein transport"/>
    <property type="evidence" value="ECO:0007669"/>
    <property type="project" value="TreeGrafter"/>
</dbReference>
<feature type="domain" description="Arrestin C-terminal-like" evidence="3">
    <location>
        <begin position="75"/>
        <end position="207"/>
    </location>
</feature>
<keyword evidence="2" id="KW-0716">Sensory transduction</keyword>
<dbReference type="OrthoDB" id="2333384at2759"/>
<evidence type="ECO:0000256" key="1">
    <source>
        <dbReference type="ARBA" id="ARBA00005298"/>
    </source>
</evidence>
<dbReference type="Pfam" id="PF00339">
    <property type="entry name" value="Arrestin_N"/>
    <property type="match status" value="1"/>
</dbReference>
<dbReference type="AlphaFoldDB" id="A0A9Q0MRA6"/>
<comment type="similarity">
    <text evidence="1">Belongs to the arrestin family.</text>
</comment>
<name>A0A9Q0MRA6_9DIPT</name>
<dbReference type="Pfam" id="PF02752">
    <property type="entry name" value="Arrestin_C"/>
    <property type="match status" value="1"/>
</dbReference>